<accession>A0AAN8PDA0</accession>
<gene>
    <name evidence="3" type="ORF">RUM43_007719</name>
</gene>
<evidence type="ECO:0000256" key="1">
    <source>
        <dbReference type="SAM" id="Coils"/>
    </source>
</evidence>
<evidence type="ECO:0000256" key="2">
    <source>
        <dbReference type="SAM" id="MobiDB-lite"/>
    </source>
</evidence>
<evidence type="ECO:0000313" key="4">
    <source>
        <dbReference type="Proteomes" id="UP001372834"/>
    </source>
</evidence>
<sequence length="417" mass="48521">MTIQSGASNSQCPLQSGQSMNLAKTLQVQDQIIEQLRNDQVALRQALELERNTLKECRISNDRELKALQRENLQITKTSRLQEMRIEELEKELAFSKEALSFERQNLKTLEKEHVVVIKDLKLKSSKEFEKTNKQEMLIDQLKSEIEDLKEALQSERNATNLLIREHNAEVKTLREEVRNKSTEAYRELKERATREREEYREMQQEAERTYNLLEKDFREALSTKDEELKKVKAEAKLIQKELEDQLRASLKQPPAAQVTAPLGNNDVVEMAKFRRLKNEVSVLKEQNRKLLNELQIRNLPLPPPQILTEDNKINETTGMDTYIFPCSNSSQGGFSLSKLDDQSKKSLTVVPAKHSEMELTRMASDFSVSKSITKRPTKSTLSMKRDDSFRPYPKSKTEERYEELKRTMHILRKALQ</sequence>
<feature type="coiled-coil region" evidence="1">
    <location>
        <begin position="79"/>
        <end position="249"/>
    </location>
</feature>
<dbReference type="EMBL" id="JAWJWE010000003">
    <property type="protein sequence ID" value="KAK6639446.1"/>
    <property type="molecule type" value="Genomic_DNA"/>
</dbReference>
<organism evidence="3 4">
    <name type="scientific">Polyplax serrata</name>
    <name type="common">Common mouse louse</name>
    <dbReference type="NCBI Taxonomy" id="468196"/>
    <lineage>
        <taxon>Eukaryota</taxon>
        <taxon>Metazoa</taxon>
        <taxon>Ecdysozoa</taxon>
        <taxon>Arthropoda</taxon>
        <taxon>Hexapoda</taxon>
        <taxon>Insecta</taxon>
        <taxon>Pterygota</taxon>
        <taxon>Neoptera</taxon>
        <taxon>Paraneoptera</taxon>
        <taxon>Psocodea</taxon>
        <taxon>Troctomorpha</taxon>
        <taxon>Phthiraptera</taxon>
        <taxon>Anoplura</taxon>
        <taxon>Polyplacidae</taxon>
        <taxon>Polyplax</taxon>
    </lineage>
</organism>
<comment type="caution">
    <text evidence="3">The sequence shown here is derived from an EMBL/GenBank/DDBJ whole genome shotgun (WGS) entry which is preliminary data.</text>
</comment>
<dbReference type="Proteomes" id="UP001372834">
    <property type="component" value="Unassembled WGS sequence"/>
</dbReference>
<name>A0AAN8PDA0_POLSC</name>
<reference evidence="3 4" key="1">
    <citation type="submission" date="2023-10" db="EMBL/GenBank/DDBJ databases">
        <title>Genomes of two closely related lineages of the louse Polyplax serrata with different host specificities.</title>
        <authorList>
            <person name="Martinu J."/>
            <person name="Tarabai H."/>
            <person name="Stefka J."/>
            <person name="Hypsa V."/>
        </authorList>
    </citation>
    <scope>NUCLEOTIDE SEQUENCE [LARGE SCALE GENOMIC DNA]</scope>
    <source>
        <strain evidence="3">HR10_N</strain>
    </source>
</reference>
<feature type="region of interest" description="Disordered" evidence="2">
    <location>
        <begin position="371"/>
        <end position="399"/>
    </location>
</feature>
<proteinExistence type="predicted"/>
<protein>
    <submittedName>
        <fullName evidence="3">Uncharacterized protein</fullName>
    </submittedName>
</protein>
<keyword evidence="1" id="KW-0175">Coiled coil</keyword>
<dbReference type="AlphaFoldDB" id="A0AAN8PDA0"/>
<feature type="compositionally biased region" description="Basic and acidic residues" evidence="2">
    <location>
        <begin position="384"/>
        <end position="399"/>
    </location>
</feature>
<evidence type="ECO:0000313" key="3">
    <source>
        <dbReference type="EMBL" id="KAK6639446.1"/>
    </source>
</evidence>